<protein>
    <submittedName>
        <fullName evidence="1">Uncharacterized protein</fullName>
    </submittedName>
</protein>
<evidence type="ECO:0000313" key="2">
    <source>
        <dbReference type="Proteomes" id="UP001176940"/>
    </source>
</evidence>
<dbReference type="EMBL" id="CAUEEQ010040425">
    <property type="protein sequence ID" value="CAJ0955580.1"/>
    <property type="molecule type" value="Genomic_DNA"/>
</dbReference>
<gene>
    <name evidence="1" type="ORF">RIMI_LOCUS15186086</name>
</gene>
<name>A0ABN9M1Q2_9NEOB</name>
<organism evidence="1 2">
    <name type="scientific">Ranitomeya imitator</name>
    <name type="common">mimic poison frog</name>
    <dbReference type="NCBI Taxonomy" id="111125"/>
    <lineage>
        <taxon>Eukaryota</taxon>
        <taxon>Metazoa</taxon>
        <taxon>Chordata</taxon>
        <taxon>Craniata</taxon>
        <taxon>Vertebrata</taxon>
        <taxon>Euteleostomi</taxon>
        <taxon>Amphibia</taxon>
        <taxon>Batrachia</taxon>
        <taxon>Anura</taxon>
        <taxon>Neobatrachia</taxon>
        <taxon>Hyloidea</taxon>
        <taxon>Dendrobatidae</taxon>
        <taxon>Dendrobatinae</taxon>
        <taxon>Ranitomeya</taxon>
    </lineage>
</organism>
<proteinExistence type="predicted"/>
<accession>A0ABN9M1Q2</accession>
<sequence length="99" mass="11222">MLNAHSFQNSYSRAISGTLGTRPTALSPYYLNPYLNTFFEVHHSNPKGLQFRGIDHVYMGIRGGNVKQKLLQKETRWMVTLDTLSPTGLNEAISFKSFL</sequence>
<comment type="caution">
    <text evidence="1">The sequence shown here is derived from an EMBL/GenBank/DDBJ whole genome shotgun (WGS) entry which is preliminary data.</text>
</comment>
<keyword evidence="2" id="KW-1185">Reference proteome</keyword>
<evidence type="ECO:0000313" key="1">
    <source>
        <dbReference type="EMBL" id="CAJ0955580.1"/>
    </source>
</evidence>
<dbReference type="Proteomes" id="UP001176940">
    <property type="component" value="Unassembled WGS sequence"/>
</dbReference>
<reference evidence="1" key="1">
    <citation type="submission" date="2023-07" db="EMBL/GenBank/DDBJ databases">
        <authorList>
            <person name="Stuckert A."/>
        </authorList>
    </citation>
    <scope>NUCLEOTIDE SEQUENCE</scope>
</reference>